<keyword evidence="3 5" id="KW-1133">Transmembrane helix</keyword>
<feature type="transmembrane region" description="Helical" evidence="5">
    <location>
        <begin position="283"/>
        <end position="306"/>
    </location>
</feature>
<feature type="transmembrane region" description="Helical" evidence="5">
    <location>
        <begin position="582"/>
        <end position="601"/>
    </location>
</feature>
<name>L0HBM6_METFS</name>
<evidence type="ECO:0000259" key="6">
    <source>
        <dbReference type="Pfam" id="PF12698"/>
    </source>
</evidence>
<evidence type="ECO:0000256" key="1">
    <source>
        <dbReference type="ARBA" id="ARBA00004141"/>
    </source>
</evidence>
<feature type="domain" description="ABC-2 type transporter transmembrane" evidence="6">
    <location>
        <begin position="105"/>
        <end position="409"/>
    </location>
</feature>
<sequence precursor="true">MGALADITTIARWEVKKSFSMMSRDVLPLAIVLFVLLVAVTGFSTQTGLHLQDGMYRIGVDDPTMAQILAEDARFTVFQLPERDLIAQRGEFDILIINGYAYTGTASRSVAARKTLERDYAKYVGSVYNREEDLFAAYPLWIDTQSVKSELSFLATQSGQYVSAAPVRAALVPEGPVEQIATPSPTLSVTKEDLRGQLVQSNAENTQISRYTETLSSSTGTMDTFKTPSQLSPPLPFDSIILVFVFIFPLYFTSQFFMMSIMNERIERKGEILLSAPVKTASIVIGKMLPYLMGMLAICTALTLWIRASPLIILPLVPVIFFFLANALLIGMLSRSFKELSFISIFFSTVATSYLFFPSIFANVHVISLISPLTLIVLTLQGTAWTVTDYLYSTSLFWLTSAVLFYIAARNFKEERLFSEKGLVTRMREFLSEILSRKHPFLSLFLLTGFSIPFVFMVQMMCLVLFFNLPMPASLVFLLLFAALIEETAKGIGIYTVYIRDPGFLTWKNLILASGATAIGFLVGEKLLLFVTLAQISDSVFGSILFLSLGSLWLPLLLHFAGVLIVACCIKKWGAKGFVPGLALAMVVHCLYNLYFILGWFL</sequence>
<evidence type="ECO:0000256" key="5">
    <source>
        <dbReference type="SAM" id="Phobius"/>
    </source>
</evidence>
<dbReference type="InterPro" id="IPR013525">
    <property type="entry name" value="ABC2_TM"/>
</dbReference>
<evidence type="ECO:0000256" key="4">
    <source>
        <dbReference type="ARBA" id="ARBA00023136"/>
    </source>
</evidence>
<keyword evidence="4 5" id="KW-0472">Membrane</keyword>
<dbReference type="EMBL" id="CP003167">
    <property type="protein sequence ID" value="AGB01440.1"/>
    <property type="molecule type" value="Genomic_DNA"/>
</dbReference>
<feature type="transmembrane region" description="Helical" evidence="5">
    <location>
        <begin position="540"/>
        <end position="570"/>
    </location>
</feature>
<evidence type="ECO:0000313" key="7">
    <source>
        <dbReference type="EMBL" id="AGB01440.1"/>
    </source>
</evidence>
<evidence type="ECO:0000313" key="8">
    <source>
        <dbReference type="Proteomes" id="UP000010824"/>
    </source>
</evidence>
<organism evidence="7 8">
    <name type="scientific">Methanoregula formicica (strain DSM 22288 / NBRC 105244 / SMSP)</name>
    <dbReference type="NCBI Taxonomy" id="593750"/>
    <lineage>
        <taxon>Archaea</taxon>
        <taxon>Methanobacteriati</taxon>
        <taxon>Methanobacteriota</taxon>
        <taxon>Stenosarchaea group</taxon>
        <taxon>Methanomicrobia</taxon>
        <taxon>Methanomicrobiales</taxon>
        <taxon>Methanoregulaceae</taxon>
        <taxon>Methanoregula</taxon>
    </lineage>
</organism>
<dbReference type="KEGG" id="mfo:Metfor_0366"/>
<reference evidence="7 8" key="2">
    <citation type="journal article" date="2014" name="Genome Announc.">
        <title>Complete Genome Sequence of Methanoregula formicica SMSPT, a Mesophilic Hydrogenotrophic Methanogen Isolated from a Methanogenic Upflow Anaerobic Sludge Blanket Reactor.</title>
        <authorList>
            <person name="Yamamoto K."/>
            <person name="Tamaki H."/>
            <person name="Cadillo-Quiroz H."/>
            <person name="Imachi H."/>
            <person name="Kyrpides N."/>
            <person name="Woyke T."/>
            <person name="Goodwin L."/>
            <person name="Zinder S.H."/>
            <person name="Kamagata Y."/>
            <person name="Liu W.T."/>
        </authorList>
    </citation>
    <scope>NUCLEOTIDE SEQUENCE [LARGE SCALE GENOMIC DNA]</scope>
    <source>
        <strain evidence="8">DSM 22288 / NBRC 105244 / SMSP</strain>
    </source>
</reference>
<dbReference type="OrthoDB" id="106980at2157"/>
<feature type="transmembrane region" description="Helical" evidence="5">
    <location>
        <begin position="390"/>
        <end position="409"/>
    </location>
</feature>
<protein>
    <recommendedName>
        <fullName evidence="6">ABC-2 type transporter transmembrane domain-containing protein</fullName>
    </recommendedName>
</protein>
<dbReference type="InParanoid" id="L0HBM6"/>
<gene>
    <name evidence="7" type="ordered locus">Metfor_0366</name>
</gene>
<accession>L0HBM6</accession>
<proteinExistence type="predicted"/>
<keyword evidence="8" id="KW-1185">Reference proteome</keyword>
<keyword evidence="2 5" id="KW-0812">Transmembrane</keyword>
<dbReference type="GeneID" id="14309039"/>
<dbReference type="Proteomes" id="UP000010824">
    <property type="component" value="Chromosome"/>
</dbReference>
<reference evidence="8" key="1">
    <citation type="submission" date="2011-12" db="EMBL/GenBank/DDBJ databases">
        <title>Complete sequence of Methanoregula formicicum SMSP.</title>
        <authorList>
            <person name="Lucas S."/>
            <person name="Han J."/>
            <person name="Lapidus A."/>
            <person name="Cheng J.-F."/>
            <person name="Goodwin L."/>
            <person name="Pitluck S."/>
            <person name="Peters L."/>
            <person name="Ovchinnikova G."/>
            <person name="Teshima H."/>
            <person name="Detter J.C."/>
            <person name="Han C."/>
            <person name="Tapia R."/>
            <person name="Land M."/>
            <person name="Hauser L."/>
            <person name="Kyrpides N."/>
            <person name="Ivanova N."/>
            <person name="Pagani I."/>
            <person name="Imachi H."/>
            <person name="Tamaki H."/>
            <person name="Sekiguchi Y."/>
            <person name="Kamagata Y."/>
            <person name="Cadillo-Quiroz H."/>
            <person name="Zinder S."/>
            <person name="Liu W.-T."/>
            <person name="Woyke T."/>
        </authorList>
    </citation>
    <scope>NUCLEOTIDE SEQUENCE [LARGE SCALE GENOMIC DNA]</scope>
    <source>
        <strain evidence="8">DSM 22288 / NBRC 105244 / SMSP</strain>
    </source>
</reference>
<dbReference type="RefSeq" id="WP_015284404.1">
    <property type="nucleotide sequence ID" value="NC_019943.1"/>
</dbReference>
<dbReference type="HOGENOM" id="CLU_030328_0_0_2"/>
<evidence type="ECO:0000256" key="3">
    <source>
        <dbReference type="ARBA" id="ARBA00022989"/>
    </source>
</evidence>
<evidence type="ECO:0000256" key="2">
    <source>
        <dbReference type="ARBA" id="ARBA00022692"/>
    </source>
</evidence>
<feature type="transmembrane region" description="Helical" evidence="5">
    <location>
        <begin position="510"/>
        <end position="534"/>
    </location>
</feature>
<feature type="transmembrane region" description="Helical" evidence="5">
    <location>
        <begin position="473"/>
        <end position="498"/>
    </location>
</feature>
<dbReference type="AlphaFoldDB" id="L0HBM6"/>
<feature type="transmembrane region" description="Helical" evidence="5">
    <location>
        <begin position="312"/>
        <end position="333"/>
    </location>
</feature>
<feature type="transmembrane region" description="Helical" evidence="5">
    <location>
        <begin position="240"/>
        <end position="262"/>
    </location>
</feature>
<dbReference type="eggNOG" id="arCOG04450">
    <property type="taxonomic scope" value="Archaea"/>
</dbReference>
<dbReference type="STRING" id="593750.Metfor_0366"/>
<dbReference type="Pfam" id="PF12698">
    <property type="entry name" value="ABC2_membrane_3"/>
    <property type="match status" value="1"/>
</dbReference>
<feature type="transmembrane region" description="Helical" evidence="5">
    <location>
        <begin position="26"/>
        <end position="45"/>
    </location>
</feature>
<comment type="subcellular location">
    <subcellularLocation>
        <location evidence="1">Membrane</location>
        <topology evidence="1">Multi-pass membrane protein</topology>
    </subcellularLocation>
</comment>
<feature type="transmembrane region" description="Helical" evidence="5">
    <location>
        <begin position="345"/>
        <end position="370"/>
    </location>
</feature>
<dbReference type="GO" id="GO:0016020">
    <property type="term" value="C:membrane"/>
    <property type="evidence" value="ECO:0007669"/>
    <property type="project" value="UniProtKB-SubCell"/>
</dbReference>
<feature type="transmembrane region" description="Helical" evidence="5">
    <location>
        <begin position="441"/>
        <end position="467"/>
    </location>
</feature>
<dbReference type="GO" id="GO:0140359">
    <property type="term" value="F:ABC-type transporter activity"/>
    <property type="evidence" value="ECO:0007669"/>
    <property type="project" value="InterPro"/>
</dbReference>